<keyword evidence="1" id="KW-1133">Transmembrane helix</keyword>
<dbReference type="SMART" id="SM00052">
    <property type="entry name" value="EAL"/>
    <property type="match status" value="1"/>
</dbReference>
<dbReference type="NCBIfam" id="TIGR00254">
    <property type="entry name" value="GGDEF"/>
    <property type="match status" value="1"/>
</dbReference>
<dbReference type="SUPFAM" id="SSF141868">
    <property type="entry name" value="EAL domain-like"/>
    <property type="match status" value="1"/>
</dbReference>
<dbReference type="GO" id="GO:0071111">
    <property type="term" value="F:cyclic-guanylate-specific phosphodiesterase activity"/>
    <property type="evidence" value="ECO:0007669"/>
    <property type="project" value="InterPro"/>
</dbReference>
<dbReference type="InterPro" id="IPR001633">
    <property type="entry name" value="EAL_dom"/>
</dbReference>
<gene>
    <name evidence="4" type="ORF">H7993_01990</name>
</gene>
<dbReference type="Proteomes" id="UP000546173">
    <property type="component" value="Unassembled WGS sequence"/>
</dbReference>
<name>A0A7X1G2A6_9PSED</name>
<feature type="transmembrane region" description="Helical" evidence="1">
    <location>
        <begin position="134"/>
        <end position="152"/>
    </location>
</feature>
<proteinExistence type="predicted"/>
<dbReference type="InterPro" id="IPR035919">
    <property type="entry name" value="EAL_sf"/>
</dbReference>
<dbReference type="Pfam" id="PF00990">
    <property type="entry name" value="GGDEF"/>
    <property type="match status" value="1"/>
</dbReference>
<evidence type="ECO:0000313" key="5">
    <source>
        <dbReference type="Proteomes" id="UP000546173"/>
    </source>
</evidence>
<feature type="transmembrane region" description="Helical" evidence="1">
    <location>
        <begin position="67"/>
        <end position="85"/>
    </location>
</feature>
<dbReference type="PROSITE" id="PS50887">
    <property type="entry name" value="GGDEF"/>
    <property type="match status" value="1"/>
</dbReference>
<dbReference type="PANTHER" id="PTHR33121">
    <property type="entry name" value="CYCLIC DI-GMP PHOSPHODIESTERASE PDEF"/>
    <property type="match status" value="1"/>
</dbReference>
<protein>
    <submittedName>
        <fullName evidence="4">EAL domain-containing protein</fullName>
    </submittedName>
</protein>
<organism evidence="4 5">
    <name type="scientific">Pseudomonas baltica</name>
    <dbReference type="NCBI Taxonomy" id="2762576"/>
    <lineage>
        <taxon>Bacteria</taxon>
        <taxon>Pseudomonadati</taxon>
        <taxon>Pseudomonadota</taxon>
        <taxon>Gammaproteobacteria</taxon>
        <taxon>Pseudomonadales</taxon>
        <taxon>Pseudomonadaceae</taxon>
        <taxon>Pseudomonas</taxon>
    </lineage>
</organism>
<dbReference type="PROSITE" id="PS50883">
    <property type="entry name" value="EAL"/>
    <property type="match status" value="1"/>
</dbReference>
<dbReference type="InterPro" id="IPR043128">
    <property type="entry name" value="Rev_trsase/Diguanyl_cyclase"/>
</dbReference>
<keyword evidence="5" id="KW-1185">Reference proteome</keyword>
<dbReference type="Gene3D" id="3.30.70.270">
    <property type="match status" value="1"/>
</dbReference>
<dbReference type="InterPro" id="IPR050706">
    <property type="entry name" value="Cyclic-di-GMP_PDE-like"/>
</dbReference>
<dbReference type="CDD" id="cd01949">
    <property type="entry name" value="GGDEF"/>
    <property type="match status" value="1"/>
</dbReference>
<dbReference type="RefSeq" id="WP_185793254.1">
    <property type="nucleotide sequence ID" value="NZ_JACMYH010000001.1"/>
</dbReference>
<evidence type="ECO:0000259" key="2">
    <source>
        <dbReference type="PROSITE" id="PS50883"/>
    </source>
</evidence>
<dbReference type="InterPro" id="IPR029787">
    <property type="entry name" value="Nucleotide_cyclase"/>
</dbReference>
<dbReference type="AlphaFoldDB" id="A0A7X1G2A6"/>
<dbReference type="Gene3D" id="3.20.20.450">
    <property type="entry name" value="EAL domain"/>
    <property type="match status" value="1"/>
</dbReference>
<accession>A0A7X1G2A6</accession>
<comment type="caution">
    <text evidence="4">The sequence shown here is derived from an EMBL/GenBank/DDBJ whole genome shotgun (WGS) entry which is preliminary data.</text>
</comment>
<dbReference type="EMBL" id="JACMYH010000001">
    <property type="protein sequence ID" value="MBC2677150.1"/>
    <property type="molecule type" value="Genomic_DNA"/>
</dbReference>
<feature type="transmembrane region" description="Helical" evidence="1">
    <location>
        <begin position="43"/>
        <end position="61"/>
    </location>
</feature>
<evidence type="ECO:0000256" key="1">
    <source>
        <dbReference type="SAM" id="Phobius"/>
    </source>
</evidence>
<dbReference type="SMART" id="SM00267">
    <property type="entry name" value="GGDEF"/>
    <property type="match status" value="1"/>
</dbReference>
<dbReference type="CDD" id="cd01948">
    <property type="entry name" value="EAL"/>
    <property type="match status" value="1"/>
</dbReference>
<reference evidence="4 5" key="1">
    <citation type="submission" date="2020-08" db="EMBL/GenBank/DDBJ databases">
        <title>Pseudomonas sp. nov.</title>
        <authorList>
            <person name="Gieschler S."/>
            <person name="Fiedler G."/>
            <person name="Brinks E."/>
            <person name="Boehnlein C."/>
            <person name="Franz C.M.A.P."/>
            <person name="Kabisch J."/>
        </authorList>
    </citation>
    <scope>NUCLEOTIDE SEQUENCE [LARGE SCALE GENOMIC DNA]</scope>
    <source>
        <strain evidence="4 5">MBT-2</strain>
    </source>
</reference>
<dbReference type="SUPFAM" id="SSF55073">
    <property type="entry name" value="Nucleotide cyclase"/>
    <property type="match status" value="1"/>
</dbReference>
<dbReference type="PANTHER" id="PTHR33121:SF71">
    <property type="entry name" value="OXYGEN SENSOR PROTEIN DOSP"/>
    <property type="match status" value="1"/>
</dbReference>
<sequence>MSTTRRFTCTGLFALIKRLCSVPQGNSRLLAAQYQALARQIPLMYFILLINSWALAFTHMASSPVWMTVHIPLVLTLISLVRALAWRRGWQHQPDDVEVAQALARTNRICCVVAIGFTVWALALFPYGDSYAKAHVAFYMAITVIGCIFCLMHLRSAALMTAAVVNVAFIAFFASTDNPTFIATSVNVMLVTGIMLVVLQNNYRNFTGLVNAQAHSEALSDENFLLANKDSLTGLPNRRWFFNCLDTCLAQAGEQGHRLGVGILDLDGFKPVNDLYGHSVGDRLLAEVGTRLAALLPDGVHVARLGGDEFALILPDCGDNAQIAAFAERICIELGKPYLLVDVPIQVGASMGLATFPDLATDAHELFEYADYALYHSKRHVVGHMSLFSALHRKQLQSAILTEQALRRADLDREFSVAFQPIVELQTGATVAFEALARWQSVELGPVPPGQFIPVAERSGMINRLTLPLLAKALQGACTWPAPIRLSFNLSAHDCGSPEAVQAIVKLLANGPFDPSRVDLEITETATLQDLDLVQEAIASLRGLGCGISLDDFGTGYSSLSHLHALALTKLKVDRSFVARLHEKPASYKIVKSLLALTQDMDLDCIFEGVETREEAQALALLGCRYVQGYYFARPMPADTTATWLVQSLVPEKWLATST</sequence>
<keyword evidence="1" id="KW-0812">Transmembrane</keyword>
<dbReference type="InterPro" id="IPR000160">
    <property type="entry name" value="GGDEF_dom"/>
</dbReference>
<feature type="domain" description="GGDEF" evidence="3">
    <location>
        <begin position="257"/>
        <end position="390"/>
    </location>
</feature>
<dbReference type="Pfam" id="PF00563">
    <property type="entry name" value="EAL"/>
    <property type="match status" value="1"/>
</dbReference>
<keyword evidence="1" id="KW-0472">Membrane</keyword>
<evidence type="ECO:0000313" key="4">
    <source>
        <dbReference type="EMBL" id="MBC2677150.1"/>
    </source>
</evidence>
<evidence type="ECO:0000259" key="3">
    <source>
        <dbReference type="PROSITE" id="PS50887"/>
    </source>
</evidence>
<feature type="transmembrane region" description="Helical" evidence="1">
    <location>
        <begin position="106"/>
        <end position="128"/>
    </location>
</feature>
<feature type="domain" description="EAL" evidence="2">
    <location>
        <begin position="399"/>
        <end position="649"/>
    </location>
</feature>
<feature type="transmembrane region" description="Helical" evidence="1">
    <location>
        <begin position="181"/>
        <end position="199"/>
    </location>
</feature>